<evidence type="ECO:0000313" key="3">
    <source>
        <dbReference type="Proteomes" id="UP000027195"/>
    </source>
</evidence>
<gene>
    <name evidence="2" type="ORF">BOTBODRAFT_173201</name>
</gene>
<proteinExistence type="predicted"/>
<feature type="domain" description="Fungal-type protein kinase" evidence="1">
    <location>
        <begin position="193"/>
        <end position="331"/>
    </location>
</feature>
<evidence type="ECO:0000259" key="1">
    <source>
        <dbReference type="Pfam" id="PF17667"/>
    </source>
</evidence>
<evidence type="ECO:0000313" key="2">
    <source>
        <dbReference type="EMBL" id="KDQ16300.1"/>
    </source>
</evidence>
<dbReference type="Proteomes" id="UP000027195">
    <property type="component" value="Unassembled WGS sequence"/>
</dbReference>
<dbReference type="OrthoDB" id="3182677at2759"/>
<dbReference type="HOGENOM" id="CLU_495187_0_0_1"/>
<sequence>MSRGPAFGLADVHKHVRGLNSSIIPSFIHTWTMVPIAECRHAKTQSEPPRVRVSTGVSAQGAASSRQEKLKSQFDQELSSACWESLKLVERLAPSVIGLAALNTVYSSISEPLNILRRQKGQEPKHYEPLVALLNSTLDALLKYHSPSNYHYKLCFYVYKRKMVEGVDGPAPLKAHVLGLHTGDAEPDQTHLESRVLWFNAKIPVGVKEDSVDLLAHCATYVKAQFASDKSLYFVPVIAYRQTSKMLRLCIFDRVGAICAPEFDMREPPHQHLYIQAISALLSWKTPKEAGYDTSRSNYTFSLPKPYGQYRITEAICERNCLRGRATRVYVLTPEDAGATTPTQSSALRLLLLPLRPRSPKSEQALPPAAQRLIHTTHPHDNPPALSHGNFLNQQRRLGGGHAGDIDGDVNGMGSTGGDQPTVGDDKCTLFEPDSNWRPPKTMVLKDSYCMAGQPDEAAVFASARSNFGLPKVLAGYPVELKLGEHLASNSTSRIRPPDATPIQLNNRSASETGQQEHRRLLIETVGSDLTWCRDARNIACLEMRGAGEK</sequence>
<dbReference type="Pfam" id="PF17667">
    <property type="entry name" value="Pkinase_fungal"/>
    <property type="match status" value="1"/>
</dbReference>
<keyword evidence="3" id="KW-1185">Reference proteome</keyword>
<dbReference type="AlphaFoldDB" id="A0A067MNL0"/>
<name>A0A067MNL0_BOTB1</name>
<dbReference type="EMBL" id="KL198028">
    <property type="protein sequence ID" value="KDQ16300.1"/>
    <property type="molecule type" value="Genomic_DNA"/>
</dbReference>
<dbReference type="InterPro" id="IPR040976">
    <property type="entry name" value="Pkinase_fungal"/>
</dbReference>
<dbReference type="InParanoid" id="A0A067MNL0"/>
<organism evidence="2 3">
    <name type="scientific">Botryobasidium botryosum (strain FD-172 SS1)</name>
    <dbReference type="NCBI Taxonomy" id="930990"/>
    <lineage>
        <taxon>Eukaryota</taxon>
        <taxon>Fungi</taxon>
        <taxon>Dikarya</taxon>
        <taxon>Basidiomycota</taxon>
        <taxon>Agaricomycotina</taxon>
        <taxon>Agaricomycetes</taxon>
        <taxon>Cantharellales</taxon>
        <taxon>Botryobasidiaceae</taxon>
        <taxon>Botryobasidium</taxon>
    </lineage>
</organism>
<accession>A0A067MNL0</accession>
<protein>
    <recommendedName>
        <fullName evidence="1">Fungal-type protein kinase domain-containing protein</fullName>
    </recommendedName>
</protein>
<reference evidence="3" key="1">
    <citation type="journal article" date="2014" name="Proc. Natl. Acad. Sci. U.S.A.">
        <title>Extensive sampling of basidiomycete genomes demonstrates inadequacy of the white-rot/brown-rot paradigm for wood decay fungi.</title>
        <authorList>
            <person name="Riley R."/>
            <person name="Salamov A.A."/>
            <person name="Brown D.W."/>
            <person name="Nagy L.G."/>
            <person name="Floudas D."/>
            <person name="Held B.W."/>
            <person name="Levasseur A."/>
            <person name="Lombard V."/>
            <person name="Morin E."/>
            <person name="Otillar R."/>
            <person name="Lindquist E.A."/>
            <person name="Sun H."/>
            <person name="LaButti K.M."/>
            <person name="Schmutz J."/>
            <person name="Jabbour D."/>
            <person name="Luo H."/>
            <person name="Baker S.E."/>
            <person name="Pisabarro A.G."/>
            <person name="Walton J.D."/>
            <person name="Blanchette R.A."/>
            <person name="Henrissat B."/>
            <person name="Martin F."/>
            <person name="Cullen D."/>
            <person name="Hibbett D.S."/>
            <person name="Grigoriev I.V."/>
        </authorList>
    </citation>
    <scope>NUCLEOTIDE SEQUENCE [LARGE SCALE GENOMIC DNA]</scope>
    <source>
        <strain evidence="3">FD-172 SS1</strain>
    </source>
</reference>